<comment type="caution">
    <text evidence="1">The sequence shown here is derived from an EMBL/GenBank/DDBJ whole genome shotgun (WGS) entry which is preliminary data.</text>
</comment>
<evidence type="ECO:0000313" key="2">
    <source>
        <dbReference type="Proteomes" id="UP000178379"/>
    </source>
</evidence>
<accession>A0A1F6T946</accession>
<evidence type="ECO:0000313" key="1">
    <source>
        <dbReference type="EMBL" id="OGI41643.1"/>
    </source>
</evidence>
<sequence>MSDRSADKLLSLYRGLPDDRREELLRFAEYLHERFAVPAVSAEIQSIPRPGQESVIKAMQRLRATYPMLDAAILLDEASTLMSQHVLQGRAADKVIDELEVLFRKHYDRLTVGGGE</sequence>
<name>A0A1F6T946_9PROT</name>
<reference evidence="1 2" key="1">
    <citation type="journal article" date="2016" name="Nat. Commun.">
        <title>Thousands of microbial genomes shed light on interconnected biogeochemical processes in an aquifer system.</title>
        <authorList>
            <person name="Anantharaman K."/>
            <person name="Brown C.T."/>
            <person name="Hug L.A."/>
            <person name="Sharon I."/>
            <person name="Castelle C.J."/>
            <person name="Probst A.J."/>
            <person name="Thomas B.C."/>
            <person name="Singh A."/>
            <person name="Wilkins M.J."/>
            <person name="Karaoz U."/>
            <person name="Brodie E.L."/>
            <person name="Williams K.H."/>
            <person name="Hubbard S.S."/>
            <person name="Banfield J.F."/>
        </authorList>
    </citation>
    <scope>NUCLEOTIDE SEQUENCE [LARGE SCALE GENOMIC DNA]</scope>
</reference>
<dbReference type="AlphaFoldDB" id="A0A1F6T946"/>
<dbReference type="EMBL" id="MFSQ01000004">
    <property type="protein sequence ID" value="OGI41643.1"/>
    <property type="molecule type" value="Genomic_DNA"/>
</dbReference>
<dbReference type="Proteomes" id="UP000178379">
    <property type="component" value="Unassembled WGS sequence"/>
</dbReference>
<proteinExistence type="predicted"/>
<protein>
    <recommendedName>
        <fullName evidence="3">Crp/Fnr family transcriptional regulator</fullName>
    </recommendedName>
</protein>
<dbReference type="STRING" id="1817756.A2140_04790"/>
<organism evidence="1 2">
    <name type="scientific">Candidatus Muproteobacteria bacterium RBG_16_62_13</name>
    <dbReference type="NCBI Taxonomy" id="1817756"/>
    <lineage>
        <taxon>Bacteria</taxon>
        <taxon>Pseudomonadati</taxon>
        <taxon>Pseudomonadota</taxon>
        <taxon>Candidatus Muproteobacteria</taxon>
    </lineage>
</organism>
<evidence type="ECO:0008006" key="3">
    <source>
        <dbReference type="Google" id="ProtNLM"/>
    </source>
</evidence>
<gene>
    <name evidence="1" type="ORF">A2140_04790</name>
</gene>